<dbReference type="GO" id="GO:0008233">
    <property type="term" value="F:peptidase activity"/>
    <property type="evidence" value="ECO:0007669"/>
    <property type="project" value="UniProtKB-UniRule"/>
</dbReference>
<dbReference type="EMBL" id="CAJZBQ010000040">
    <property type="protein sequence ID" value="CAG9326228.1"/>
    <property type="molecule type" value="Genomic_DNA"/>
</dbReference>
<protein>
    <recommendedName>
        <fullName evidence="3 9">Signal peptidase complex subunit 2</fullName>
    </recommendedName>
</protein>
<keyword evidence="7 9" id="KW-0472">Membrane</keyword>
<evidence type="ECO:0000256" key="5">
    <source>
        <dbReference type="ARBA" id="ARBA00022824"/>
    </source>
</evidence>
<comment type="subcellular location">
    <subcellularLocation>
        <location evidence="1 9">Endoplasmic reticulum membrane</location>
        <topology evidence="1 9">Multi-pass membrane protein</topology>
    </subcellularLocation>
</comment>
<dbReference type="GO" id="GO:0006465">
    <property type="term" value="P:signal peptide processing"/>
    <property type="evidence" value="ECO:0007669"/>
    <property type="project" value="UniProtKB-UniRule"/>
</dbReference>
<sequence>MDFTKPLNNRYDPYVTKAKLDEFIVHHLSTEHKFPLNNKYSNSKLIIGSIAILFTIIAHAYEYVYNAHFPKDYWITLVCVIFYFIFNFIYQYIEYFVEQEIFFTSNPEASQWSHLNEISISSSIKKFDCYYNIKLYLNVKPKAEIKHKKDMKKLRDNLYVWETKIIVSRFFTEDGHMVNENVIKLINEVLEAAAKV</sequence>
<proteinExistence type="inferred from homology"/>
<accession>A0AAU9JKI8</accession>
<comment type="similarity">
    <text evidence="2 9">Belongs to the SPCS2 family.</text>
</comment>
<evidence type="ECO:0000256" key="6">
    <source>
        <dbReference type="ARBA" id="ARBA00022989"/>
    </source>
</evidence>
<evidence type="ECO:0000256" key="4">
    <source>
        <dbReference type="ARBA" id="ARBA00022692"/>
    </source>
</evidence>
<evidence type="ECO:0000256" key="9">
    <source>
        <dbReference type="RuleBase" id="RU368033"/>
    </source>
</evidence>
<evidence type="ECO:0000313" key="11">
    <source>
        <dbReference type="Proteomes" id="UP001162131"/>
    </source>
</evidence>
<evidence type="ECO:0000313" key="10">
    <source>
        <dbReference type="EMBL" id="CAG9326228.1"/>
    </source>
</evidence>
<dbReference type="Pfam" id="PF06703">
    <property type="entry name" value="SPC25"/>
    <property type="match status" value="1"/>
</dbReference>
<keyword evidence="11" id="KW-1185">Reference proteome</keyword>
<feature type="transmembrane region" description="Helical" evidence="9">
    <location>
        <begin position="45"/>
        <end position="61"/>
    </location>
</feature>
<gene>
    <name evidence="10" type="ORF">BSTOLATCC_MIC40659</name>
</gene>
<dbReference type="GO" id="GO:0045047">
    <property type="term" value="P:protein targeting to ER"/>
    <property type="evidence" value="ECO:0007669"/>
    <property type="project" value="TreeGrafter"/>
</dbReference>
<dbReference type="AlphaFoldDB" id="A0AAU9JKI8"/>
<dbReference type="Proteomes" id="UP001162131">
    <property type="component" value="Unassembled WGS sequence"/>
</dbReference>
<evidence type="ECO:0000256" key="2">
    <source>
        <dbReference type="ARBA" id="ARBA00007324"/>
    </source>
</evidence>
<dbReference type="PANTHER" id="PTHR13085">
    <property type="entry name" value="MICROSOMAL SIGNAL PEPTIDASE 25 KDA SUBUNIT"/>
    <property type="match status" value="1"/>
</dbReference>
<name>A0AAU9JKI8_9CILI</name>
<evidence type="ECO:0000256" key="3">
    <source>
        <dbReference type="ARBA" id="ARBA00017057"/>
    </source>
</evidence>
<keyword evidence="5 9" id="KW-0256">Endoplasmic reticulum</keyword>
<evidence type="ECO:0000256" key="8">
    <source>
        <dbReference type="ARBA" id="ARBA00045608"/>
    </source>
</evidence>
<feature type="transmembrane region" description="Helical" evidence="9">
    <location>
        <begin position="73"/>
        <end position="93"/>
    </location>
</feature>
<organism evidence="10 11">
    <name type="scientific">Blepharisma stoltei</name>
    <dbReference type="NCBI Taxonomy" id="1481888"/>
    <lineage>
        <taxon>Eukaryota</taxon>
        <taxon>Sar</taxon>
        <taxon>Alveolata</taxon>
        <taxon>Ciliophora</taxon>
        <taxon>Postciliodesmatophora</taxon>
        <taxon>Heterotrichea</taxon>
        <taxon>Heterotrichida</taxon>
        <taxon>Blepharismidae</taxon>
        <taxon>Blepharisma</taxon>
    </lineage>
</organism>
<comment type="function">
    <text evidence="8 9">Component of the signal peptidase complex (SPC) which catalyzes the cleavage of N-terminal signal sequences from nascent proteins as they are translocated into the lumen of the endoplasmic reticulum. Enhances the enzymatic activity of SPC and facilitates the interactions between different components of the translocation site.</text>
</comment>
<evidence type="ECO:0000256" key="1">
    <source>
        <dbReference type="ARBA" id="ARBA00004477"/>
    </source>
</evidence>
<keyword evidence="6 9" id="KW-1133">Transmembrane helix</keyword>
<keyword evidence="4 9" id="KW-0812">Transmembrane</keyword>
<evidence type="ECO:0000256" key="7">
    <source>
        <dbReference type="ARBA" id="ARBA00023136"/>
    </source>
</evidence>
<dbReference type="InterPro" id="IPR009582">
    <property type="entry name" value="Spc2/SPCS2"/>
</dbReference>
<dbReference type="PANTHER" id="PTHR13085:SF0">
    <property type="entry name" value="SIGNAL PEPTIDASE COMPLEX SUBUNIT 2"/>
    <property type="match status" value="1"/>
</dbReference>
<dbReference type="GO" id="GO:0005787">
    <property type="term" value="C:signal peptidase complex"/>
    <property type="evidence" value="ECO:0007669"/>
    <property type="project" value="UniProtKB-UniRule"/>
</dbReference>
<reference evidence="10" key="1">
    <citation type="submission" date="2021-09" db="EMBL/GenBank/DDBJ databases">
        <authorList>
            <consortium name="AG Swart"/>
            <person name="Singh M."/>
            <person name="Singh A."/>
            <person name="Seah K."/>
            <person name="Emmerich C."/>
        </authorList>
    </citation>
    <scope>NUCLEOTIDE SEQUENCE</scope>
    <source>
        <strain evidence="10">ATCC30299</strain>
    </source>
</reference>
<comment type="caution">
    <text evidence="10">The sequence shown here is derived from an EMBL/GenBank/DDBJ whole genome shotgun (WGS) entry which is preliminary data.</text>
</comment>